<dbReference type="InterPro" id="IPR032710">
    <property type="entry name" value="NTF2-like_dom_sf"/>
</dbReference>
<dbReference type="InterPro" id="IPR027843">
    <property type="entry name" value="DUF4440"/>
</dbReference>
<dbReference type="EMBL" id="JAAVUM010000001">
    <property type="protein sequence ID" value="NKE04069.1"/>
    <property type="molecule type" value="Genomic_DNA"/>
</dbReference>
<dbReference type="RefSeq" id="WP_167830592.1">
    <property type="nucleotide sequence ID" value="NZ_JAAVUM010000001.1"/>
</dbReference>
<evidence type="ECO:0000313" key="3">
    <source>
        <dbReference type="Proteomes" id="UP000587942"/>
    </source>
</evidence>
<accession>A0A846TB77</accession>
<dbReference type="Proteomes" id="UP000587942">
    <property type="component" value="Unassembled WGS sequence"/>
</dbReference>
<evidence type="ECO:0000259" key="1">
    <source>
        <dbReference type="Pfam" id="PF14534"/>
    </source>
</evidence>
<organism evidence="2 3">
    <name type="scientific">Mesobacillus selenatarsenatis</name>
    <dbReference type="NCBI Taxonomy" id="388741"/>
    <lineage>
        <taxon>Bacteria</taxon>
        <taxon>Bacillati</taxon>
        <taxon>Bacillota</taxon>
        <taxon>Bacilli</taxon>
        <taxon>Bacillales</taxon>
        <taxon>Bacillaceae</taxon>
        <taxon>Mesobacillus</taxon>
    </lineage>
</organism>
<proteinExistence type="predicted"/>
<dbReference type="Gene3D" id="3.10.450.50">
    <property type="match status" value="1"/>
</dbReference>
<gene>
    <name evidence="2" type="ORF">GWK17_01035</name>
</gene>
<sequence>MELKDHIKKLEEKLLTAEVRSSKTELKKLLADEFFEFGSSGRVLYKNEDFEGGIGIIKITLSDFDIHPLSDHIVLATYRTFNEETNQHALRSSIWKLNDGVWKMMFHQGTKTDPLF</sequence>
<comment type="caution">
    <text evidence="2">The sequence shown here is derived from an EMBL/GenBank/DDBJ whole genome shotgun (WGS) entry which is preliminary data.</text>
</comment>
<evidence type="ECO:0000313" key="2">
    <source>
        <dbReference type="EMBL" id="NKE04069.1"/>
    </source>
</evidence>
<protein>
    <submittedName>
        <fullName evidence="2">DUF4440 domain-containing protein</fullName>
    </submittedName>
</protein>
<dbReference type="SUPFAM" id="SSF54427">
    <property type="entry name" value="NTF2-like"/>
    <property type="match status" value="1"/>
</dbReference>
<reference evidence="2 3" key="1">
    <citation type="submission" date="2020-03" db="EMBL/GenBank/DDBJ databases">
        <authorList>
            <person name="Sun Q."/>
        </authorList>
    </citation>
    <scope>NUCLEOTIDE SEQUENCE [LARGE SCALE GENOMIC DNA]</scope>
    <source>
        <strain evidence="2 3">KACC 21451</strain>
    </source>
</reference>
<dbReference type="Pfam" id="PF14534">
    <property type="entry name" value="DUF4440"/>
    <property type="match status" value="1"/>
</dbReference>
<name>A0A846TB77_9BACI</name>
<feature type="domain" description="DUF4440" evidence="1">
    <location>
        <begin position="7"/>
        <end position="104"/>
    </location>
</feature>
<dbReference type="AlphaFoldDB" id="A0A846TB77"/>